<reference evidence="2" key="1">
    <citation type="submission" date="2021-05" db="EMBL/GenBank/DDBJ databases">
        <authorList>
            <person name="Alioto T."/>
            <person name="Alioto T."/>
            <person name="Gomez Garrido J."/>
        </authorList>
    </citation>
    <scope>NUCLEOTIDE SEQUENCE</scope>
</reference>
<protein>
    <submittedName>
        <fullName evidence="2">(northern house mosquito) hypothetical protein</fullName>
    </submittedName>
</protein>
<dbReference type="EMBL" id="HBUE01100419">
    <property type="protein sequence ID" value="CAG6485087.1"/>
    <property type="molecule type" value="Transcribed_RNA"/>
</dbReference>
<sequence length="184" mass="22614">MTISTLCLGIGRSGRMPRRGLILILRGRRTSFCLRTSLMGTTLWTRRAWNIRRWWSLHRFRSCRGIGPARRTPRLGPSKRTRTLWLLRRRWRPRRRTRPGRARVSWSTVTRSRTRRRSLRRRCWSLSHRRSRRSAMKRGKSWRRRRSCGRRNARRSHRPLGRPFRRLSRRRKWVVVVVGRMRLW</sequence>
<name>A0A8D8DX52_CULPI</name>
<evidence type="ECO:0000256" key="1">
    <source>
        <dbReference type="SAM" id="MobiDB-lite"/>
    </source>
</evidence>
<dbReference type="EMBL" id="HBUE01281749">
    <property type="protein sequence ID" value="CAG6569429.1"/>
    <property type="molecule type" value="Transcribed_RNA"/>
</dbReference>
<evidence type="ECO:0000313" key="2">
    <source>
        <dbReference type="EMBL" id="CAG6517897.1"/>
    </source>
</evidence>
<organism evidence="2">
    <name type="scientific">Culex pipiens</name>
    <name type="common">House mosquito</name>
    <dbReference type="NCBI Taxonomy" id="7175"/>
    <lineage>
        <taxon>Eukaryota</taxon>
        <taxon>Metazoa</taxon>
        <taxon>Ecdysozoa</taxon>
        <taxon>Arthropoda</taxon>
        <taxon>Hexapoda</taxon>
        <taxon>Insecta</taxon>
        <taxon>Pterygota</taxon>
        <taxon>Neoptera</taxon>
        <taxon>Endopterygota</taxon>
        <taxon>Diptera</taxon>
        <taxon>Nematocera</taxon>
        <taxon>Culicoidea</taxon>
        <taxon>Culicidae</taxon>
        <taxon>Culicinae</taxon>
        <taxon>Culicini</taxon>
        <taxon>Culex</taxon>
        <taxon>Culex</taxon>
    </lineage>
</organism>
<proteinExistence type="predicted"/>
<dbReference type="EMBL" id="HBUE01176232">
    <property type="protein sequence ID" value="CAG6517897.1"/>
    <property type="molecule type" value="Transcribed_RNA"/>
</dbReference>
<accession>A0A8D8DX52</accession>
<feature type="region of interest" description="Disordered" evidence="1">
    <location>
        <begin position="130"/>
        <end position="161"/>
    </location>
</feature>
<dbReference type="AlphaFoldDB" id="A0A8D8DX52"/>